<proteinExistence type="predicted"/>
<feature type="compositionally biased region" description="Basic and acidic residues" evidence="1">
    <location>
        <begin position="24"/>
        <end position="34"/>
    </location>
</feature>
<evidence type="ECO:0000313" key="2">
    <source>
        <dbReference type="EMBL" id="PNX76173.1"/>
    </source>
</evidence>
<feature type="compositionally biased region" description="Polar residues" evidence="1">
    <location>
        <begin position="50"/>
        <end position="59"/>
    </location>
</feature>
<evidence type="ECO:0000256" key="1">
    <source>
        <dbReference type="SAM" id="MobiDB-lite"/>
    </source>
</evidence>
<protein>
    <submittedName>
        <fullName evidence="2">Uncharacterized protein</fullName>
    </submittedName>
</protein>
<evidence type="ECO:0000313" key="3">
    <source>
        <dbReference type="Proteomes" id="UP000236291"/>
    </source>
</evidence>
<name>A0A2K3LCB2_TRIPR</name>
<gene>
    <name evidence="2" type="ORF">L195_g032118</name>
</gene>
<reference evidence="2 3" key="2">
    <citation type="journal article" date="2017" name="Front. Plant Sci.">
        <title>Gene Classification and Mining of Molecular Markers Useful in Red Clover (Trifolium pratense) Breeding.</title>
        <authorList>
            <person name="Istvanek J."/>
            <person name="Dluhosova J."/>
            <person name="Dluhos P."/>
            <person name="Patkova L."/>
            <person name="Nedelnik J."/>
            <person name="Repkova J."/>
        </authorList>
    </citation>
    <scope>NUCLEOTIDE SEQUENCE [LARGE SCALE GENOMIC DNA]</scope>
    <source>
        <strain evidence="3">cv. Tatra</strain>
        <tissue evidence="2">Young leaves</tissue>
    </source>
</reference>
<dbReference type="EMBL" id="ASHM01030219">
    <property type="protein sequence ID" value="PNX76173.1"/>
    <property type="molecule type" value="Genomic_DNA"/>
</dbReference>
<feature type="region of interest" description="Disordered" evidence="1">
    <location>
        <begin position="24"/>
        <end position="59"/>
    </location>
</feature>
<organism evidence="2 3">
    <name type="scientific">Trifolium pratense</name>
    <name type="common">Red clover</name>
    <dbReference type="NCBI Taxonomy" id="57577"/>
    <lineage>
        <taxon>Eukaryota</taxon>
        <taxon>Viridiplantae</taxon>
        <taxon>Streptophyta</taxon>
        <taxon>Embryophyta</taxon>
        <taxon>Tracheophyta</taxon>
        <taxon>Spermatophyta</taxon>
        <taxon>Magnoliopsida</taxon>
        <taxon>eudicotyledons</taxon>
        <taxon>Gunneridae</taxon>
        <taxon>Pentapetalae</taxon>
        <taxon>rosids</taxon>
        <taxon>fabids</taxon>
        <taxon>Fabales</taxon>
        <taxon>Fabaceae</taxon>
        <taxon>Papilionoideae</taxon>
        <taxon>50 kb inversion clade</taxon>
        <taxon>NPAAA clade</taxon>
        <taxon>Hologalegina</taxon>
        <taxon>IRL clade</taxon>
        <taxon>Trifolieae</taxon>
        <taxon>Trifolium</taxon>
    </lineage>
</organism>
<dbReference type="Proteomes" id="UP000236291">
    <property type="component" value="Unassembled WGS sequence"/>
</dbReference>
<dbReference type="AntiFam" id="ANF00038">
    <property type="entry name" value="Overlaps SRP RNA, same strand"/>
</dbReference>
<reference evidence="2 3" key="1">
    <citation type="journal article" date="2014" name="Am. J. Bot.">
        <title>Genome assembly and annotation for red clover (Trifolium pratense; Fabaceae).</title>
        <authorList>
            <person name="Istvanek J."/>
            <person name="Jaros M."/>
            <person name="Krenek A."/>
            <person name="Repkova J."/>
        </authorList>
    </citation>
    <scope>NUCLEOTIDE SEQUENCE [LARGE SCALE GENOMIC DNA]</scope>
    <source>
        <strain evidence="3">cv. Tatra</strain>
        <tissue evidence="2">Young leaves</tissue>
    </source>
</reference>
<accession>A0A2K3LCB2</accession>
<dbReference type="AlphaFoldDB" id="A0A2K3LCB2"/>
<sequence>MYHLPSWVAPTCNPSGGIKVMEHRRALRDTDFTEQRTPPSPNSGGIIGHNNPSPKSLVS</sequence>
<comment type="caution">
    <text evidence="2">The sequence shown here is derived from an EMBL/GenBank/DDBJ whole genome shotgun (WGS) entry which is preliminary data.</text>
</comment>